<gene>
    <name evidence="1" type="ORF">ACFFP0_24265</name>
</gene>
<proteinExistence type="predicted"/>
<dbReference type="GO" id="GO:0003677">
    <property type="term" value="F:DNA binding"/>
    <property type="evidence" value="ECO:0007669"/>
    <property type="project" value="UniProtKB-KW"/>
</dbReference>
<keyword evidence="1" id="KW-0238">DNA-binding</keyword>
<name>A0ABV6AMX4_9HYPH</name>
<reference evidence="1 2" key="1">
    <citation type="submission" date="2024-09" db="EMBL/GenBank/DDBJ databases">
        <authorList>
            <person name="Sun Q."/>
            <person name="Mori K."/>
        </authorList>
    </citation>
    <scope>NUCLEOTIDE SEQUENCE [LARGE SCALE GENOMIC DNA]</scope>
    <source>
        <strain evidence="1 2">TBRC 4938</strain>
    </source>
</reference>
<dbReference type="Proteomes" id="UP001589692">
    <property type="component" value="Unassembled WGS sequence"/>
</dbReference>
<dbReference type="EMBL" id="JBHMAA010000032">
    <property type="protein sequence ID" value="MFB9951975.1"/>
    <property type="molecule type" value="Genomic_DNA"/>
</dbReference>
<comment type="caution">
    <text evidence="1">The sequence shown here is derived from an EMBL/GenBank/DDBJ whole genome shotgun (WGS) entry which is preliminary data.</text>
</comment>
<organism evidence="1 2">
    <name type="scientific">Rhizobium puerariae</name>
    <dbReference type="NCBI Taxonomy" id="1585791"/>
    <lineage>
        <taxon>Bacteria</taxon>
        <taxon>Pseudomonadati</taxon>
        <taxon>Pseudomonadota</taxon>
        <taxon>Alphaproteobacteria</taxon>
        <taxon>Hyphomicrobiales</taxon>
        <taxon>Rhizobiaceae</taxon>
        <taxon>Rhizobium/Agrobacterium group</taxon>
        <taxon>Rhizobium</taxon>
    </lineage>
</organism>
<dbReference type="InterPro" id="IPR026365">
    <property type="entry name" value="BcepMu_gp16"/>
</dbReference>
<dbReference type="NCBIfam" id="TIGR04111">
    <property type="entry name" value="BcepMu_gp16"/>
    <property type="match status" value="1"/>
</dbReference>
<dbReference type="RefSeq" id="WP_377264794.1">
    <property type="nucleotide sequence ID" value="NZ_JBHMAA010000032.1"/>
</dbReference>
<evidence type="ECO:0000313" key="1">
    <source>
        <dbReference type="EMBL" id="MFB9951975.1"/>
    </source>
</evidence>
<keyword evidence="2" id="KW-1185">Reference proteome</keyword>
<protein>
    <submittedName>
        <fullName evidence="1">DNA-binding protein</fullName>
    </submittedName>
</protein>
<sequence>MTPNEQVRLQFEAEGISMKEWAEARGYAPRLVYAVVQGKLACKRGVSHKIAVELGIKKAPETRLLSA</sequence>
<accession>A0ABV6AMX4</accession>
<evidence type="ECO:0000313" key="2">
    <source>
        <dbReference type="Proteomes" id="UP001589692"/>
    </source>
</evidence>